<proteinExistence type="predicted"/>
<comment type="caution">
    <text evidence="2">The sequence shown here is derived from an EMBL/GenBank/DDBJ whole genome shotgun (WGS) entry which is preliminary data.</text>
</comment>
<feature type="region of interest" description="Disordered" evidence="1">
    <location>
        <begin position="34"/>
        <end position="127"/>
    </location>
</feature>
<feature type="region of interest" description="Disordered" evidence="1">
    <location>
        <begin position="1"/>
        <end position="20"/>
    </location>
</feature>
<evidence type="ECO:0000256" key="1">
    <source>
        <dbReference type="SAM" id="MobiDB-lite"/>
    </source>
</evidence>
<gene>
    <name evidence="2" type="ORF">AAG570_013083</name>
</gene>
<reference evidence="2 3" key="1">
    <citation type="submission" date="2024-07" db="EMBL/GenBank/DDBJ databases">
        <title>Chromosome-level genome assembly of the water stick insect Ranatra chinensis (Heteroptera: Nepidae).</title>
        <authorList>
            <person name="Liu X."/>
        </authorList>
    </citation>
    <scope>NUCLEOTIDE SEQUENCE [LARGE SCALE GENOMIC DNA]</scope>
    <source>
        <strain evidence="2">Cailab_2021Rc</strain>
        <tissue evidence="2">Muscle</tissue>
    </source>
</reference>
<protein>
    <submittedName>
        <fullName evidence="2">Uncharacterized protein</fullName>
    </submittedName>
</protein>
<feature type="compositionally biased region" description="Polar residues" evidence="1">
    <location>
        <begin position="78"/>
        <end position="88"/>
    </location>
</feature>
<dbReference type="EMBL" id="JBFDAA010000008">
    <property type="protein sequence ID" value="KAL1130145.1"/>
    <property type="molecule type" value="Genomic_DNA"/>
</dbReference>
<keyword evidence="3" id="KW-1185">Reference proteome</keyword>
<evidence type="ECO:0000313" key="3">
    <source>
        <dbReference type="Proteomes" id="UP001558652"/>
    </source>
</evidence>
<sequence length="250" mass="26334">MATGHAHTGRTGPLAGPTATTCRIESAGNVVKIRVTPRKEARPGQFRTAVRIYRGDDEEEGMVPTGDSDPYTGVGDSGQASPADSGTCSDLDAGSPPPGHRDDEETSSDSLNGSETDGYEFHLNELGGEPADSGAVVAGGETFAGRVYPCCRPIHSANGTVRGVKNRVRAGIATFLEINNTKVSSHCHQPDAHPFCLNCATGPSRLGSKLPPSLESVRHLGPSDGEGFAVQFIASNDHLRFSRLKYFLSE</sequence>
<evidence type="ECO:0000313" key="2">
    <source>
        <dbReference type="EMBL" id="KAL1130145.1"/>
    </source>
</evidence>
<accession>A0ABD0YFT0</accession>
<organism evidence="2 3">
    <name type="scientific">Ranatra chinensis</name>
    <dbReference type="NCBI Taxonomy" id="642074"/>
    <lineage>
        <taxon>Eukaryota</taxon>
        <taxon>Metazoa</taxon>
        <taxon>Ecdysozoa</taxon>
        <taxon>Arthropoda</taxon>
        <taxon>Hexapoda</taxon>
        <taxon>Insecta</taxon>
        <taxon>Pterygota</taxon>
        <taxon>Neoptera</taxon>
        <taxon>Paraneoptera</taxon>
        <taxon>Hemiptera</taxon>
        <taxon>Heteroptera</taxon>
        <taxon>Panheteroptera</taxon>
        <taxon>Nepomorpha</taxon>
        <taxon>Nepidae</taxon>
        <taxon>Ranatrinae</taxon>
        <taxon>Ranatra</taxon>
    </lineage>
</organism>
<dbReference type="AlphaFoldDB" id="A0ABD0YFT0"/>
<name>A0ABD0YFT0_9HEMI</name>
<dbReference type="Proteomes" id="UP001558652">
    <property type="component" value="Unassembled WGS sequence"/>
</dbReference>